<proteinExistence type="predicted"/>
<organism evidence="3 4">
    <name type="scientific">Amorphotheca resinae ATCC 22711</name>
    <dbReference type="NCBI Taxonomy" id="857342"/>
    <lineage>
        <taxon>Eukaryota</taxon>
        <taxon>Fungi</taxon>
        <taxon>Dikarya</taxon>
        <taxon>Ascomycota</taxon>
        <taxon>Pezizomycotina</taxon>
        <taxon>Leotiomycetes</taxon>
        <taxon>Helotiales</taxon>
        <taxon>Amorphothecaceae</taxon>
        <taxon>Amorphotheca</taxon>
    </lineage>
</organism>
<dbReference type="InterPro" id="IPR001938">
    <property type="entry name" value="Thaumatin"/>
</dbReference>
<dbReference type="GeneID" id="36578303"/>
<gene>
    <name evidence="3" type="ORF">M430DRAFT_99823</name>
</gene>
<evidence type="ECO:0008006" key="5">
    <source>
        <dbReference type="Google" id="ProtNLM"/>
    </source>
</evidence>
<dbReference type="AlphaFoldDB" id="A0A2T3B5H3"/>
<evidence type="ECO:0000313" key="4">
    <source>
        <dbReference type="Proteomes" id="UP000241818"/>
    </source>
</evidence>
<dbReference type="InParanoid" id="A0A2T3B5H3"/>
<keyword evidence="2" id="KW-0732">Signal</keyword>
<dbReference type="PRINTS" id="PR00347">
    <property type="entry name" value="THAUMATIN"/>
</dbReference>
<dbReference type="STRING" id="857342.A0A2T3B5H3"/>
<dbReference type="Pfam" id="PF00314">
    <property type="entry name" value="Thaumatin"/>
    <property type="match status" value="1"/>
</dbReference>
<dbReference type="SMART" id="SM00205">
    <property type="entry name" value="THN"/>
    <property type="match status" value="1"/>
</dbReference>
<dbReference type="InterPro" id="IPR037176">
    <property type="entry name" value="Osmotin/thaumatin-like_sf"/>
</dbReference>
<dbReference type="SUPFAM" id="SSF49870">
    <property type="entry name" value="Osmotin, thaumatin-like protein"/>
    <property type="match status" value="1"/>
</dbReference>
<dbReference type="Proteomes" id="UP000241818">
    <property type="component" value="Unassembled WGS sequence"/>
</dbReference>
<feature type="signal peptide" evidence="2">
    <location>
        <begin position="1"/>
        <end position="29"/>
    </location>
</feature>
<dbReference type="RefSeq" id="XP_024722138.1">
    <property type="nucleotide sequence ID" value="XM_024870222.1"/>
</dbReference>
<reference evidence="3 4" key="1">
    <citation type="journal article" date="2018" name="New Phytol.">
        <title>Comparative genomics and transcriptomics depict ericoid mycorrhizal fungi as versatile saprotrophs and plant mutualists.</title>
        <authorList>
            <person name="Martino E."/>
            <person name="Morin E."/>
            <person name="Grelet G.A."/>
            <person name="Kuo A."/>
            <person name="Kohler A."/>
            <person name="Daghino S."/>
            <person name="Barry K.W."/>
            <person name="Cichocki N."/>
            <person name="Clum A."/>
            <person name="Dockter R.B."/>
            <person name="Hainaut M."/>
            <person name="Kuo R.C."/>
            <person name="LaButti K."/>
            <person name="Lindahl B.D."/>
            <person name="Lindquist E.A."/>
            <person name="Lipzen A."/>
            <person name="Khouja H.R."/>
            <person name="Magnuson J."/>
            <person name="Murat C."/>
            <person name="Ohm R.A."/>
            <person name="Singer S.W."/>
            <person name="Spatafora J.W."/>
            <person name="Wang M."/>
            <person name="Veneault-Fourrey C."/>
            <person name="Henrissat B."/>
            <person name="Grigoriev I.V."/>
            <person name="Martin F.M."/>
            <person name="Perotto S."/>
        </authorList>
    </citation>
    <scope>NUCLEOTIDE SEQUENCE [LARGE SCALE GENOMIC DNA]</scope>
    <source>
        <strain evidence="3 4">ATCC 22711</strain>
    </source>
</reference>
<feature type="compositionally biased region" description="Basic and acidic residues" evidence="1">
    <location>
        <begin position="40"/>
        <end position="62"/>
    </location>
</feature>
<dbReference type="EMBL" id="KZ679009">
    <property type="protein sequence ID" value="PSS21983.1"/>
    <property type="molecule type" value="Genomic_DNA"/>
</dbReference>
<feature type="region of interest" description="Disordered" evidence="1">
    <location>
        <begin position="40"/>
        <end position="64"/>
    </location>
</feature>
<feature type="chain" id="PRO_5015743515" description="Osmotin, thaumatin-like protein" evidence="2">
    <location>
        <begin position="30"/>
        <end position="426"/>
    </location>
</feature>
<evidence type="ECO:0000256" key="1">
    <source>
        <dbReference type="SAM" id="MobiDB-lite"/>
    </source>
</evidence>
<name>A0A2T3B5H3_AMORE</name>
<dbReference type="Gene3D" id="2.60.110.10">
    <property type="entry name" value="Thaumatin"/>
    <property type="match status" value="1"/>
</dbReference>
<dbReference type="PANTHER" id="PTHR31048">
    <property type="entry name" value="OS03G0233200 PROTEIN"/>
    <property type="match status" value="1"/>
</dbReference>
<protein>
    <recommendedName>
        <fullName evidence="5">Osmotin, thaumatin-like protein</fullName>
    </recommendedName>
</protein>
<dbReference type="PROSITE" id="PS51367">
    <property type="entry name" value="THAUMATIN_2"/>
    <property type="match status" value="1"/>
</dbReference>
<dbReference type="OrthoDB" id="430315at2759"/>
<keyword evidence="4" id="KW-1185">Reference proteome</keyword>
<evidence type="ECO:0000256" key="2">
    <source>
        <dbReference type="SAM" id="SignalP"/>
    </source>
</evidence>
<accession>A0A2T3B5H3</accession>
<sequence>MASSKPRNARRRKLAAAIFFLALISSVSARLNPSELPAADIRRRSGSPDRPARWGPPRKRDGGVPLVISNQCPDPIWPAIGTQAGTGAGTGGFLLSPGTSRSLTVGSDWQGRVWGRTNCSFNVAGNGASNLNGHNGAGAACVTGDCNGVLSCVVTGDTPVTLAEFDLAGGVGNKQTFYDISLVDGYNLPLGITYIPSQAADLVDIPPNLTNPACIATAGLLLQPAMSGTLGNSSNSSYPIPYESTQTSAKVASWCPWDLQVKRPTKPGDGVYPYPNDNIQRPIFDPCFSACAKTNSPSDCCTGTYNTPQVCKPTLYSTAAKLVCPDAYSYAYDDQTSTFIVPSGGGWQITFCPLGRSTNILKTFKKQLDALSQGVPDLRALQQAARNLTLIDEAGTENHGGRSRGERLRGASLCALVVVLAWAVLW</sequence>
<evidence type="ECO:0000313" key="3">
    <source>
        <dbReference type="EMBL" id="PSS21983.1"/>
    </source>
</evidence>